<proteinExistence type="predicted"/>
<comment type="caution">
    <text evidence="1">The sequence shown here is derived from an EMBL/GenBank/DDBJ whole genome shotgun (WGS) entry which is preliminary data.</text>
</comment>
<dbReference type="Proteomes" id="UP000281340">
    <property type="component" value="Unassembled WGS sequence"/>
</dbReference>
<dbReference type="EMBL" id="RDDM01001755">
    <property type="protein sequence ID" value="RLY30724.1"/>
    <property type="molecule type" value="Genomic_DNA"/>
</dbReference>
<evidence type="ECO:0000313" key="2">
    <source>
        <dbReference type="Proteomes" id="UP000281340"/>
    </source>
</evidence>
<sequence>LGEYRLVLKFSPGFNHYNVDSKALMSFRSLRVYSDNKSVTFAELDVFDLSEALSAPDVIFH</sequence>
<feature type="non-terminal residue" evidence="1">
    <location>
        <position position="1"/>
    </location>
</feature>
<protein>
    <submittedName>
        <fullName evidence="1">DUF4132 domain-containing protein</fullName>
    </submittedName>
</protein>
<gene>
    <name evidence="1" type="ORF">EAI46_36875</name>
</gene>
<accession>A0A3L9G0I2</accession>
<name>A0A3L9G0I2_ECOLX</name>
<organism evidence="1 2">
    <name type="scientific">Escherichia coli</name>
    <dbReference type="NCBI Taxonomy" id="562"/>
    <lineage>
        <taxon>Bacteria</taxon>
        <taxon>Pseudomonadati</taxon>
        <taxon>Pseudomonadota</taxon>
        <taxon>Gammaproteobacteria</taxon>
        <taxon>Enterobacterales</taxon>
        <taxon>Enterobacteriaceae</taxon>
        <taxon>Escherichia</taxon>
    </lineage>
</organism>
<dbReference type="AlphaFoldDB" id="A0A3L9G0I2"/>
<evidence type="ECO:0000313" key="1">
    <source>
        <dbReference type="EMBL" id="RLY30724.1"/>
    </source>
</evidence>
<reference evidence="1 2" key="1">
    <citation type="submission" date="2018-10" db="EMBL/GenBank/DDBJ databases">
        <title>Comparison of Escherichia coli isolates recovered from retail chicken and from chicken fecal samples by antimicrobial susceptibility test and whole genome sequencing.</title>
        <authorList>
            <person name="Tang B."/>
            <person name="Ma Y."/>
            <person name="He X."/>
            <person name="Cao L."/>
            <person name="Xia X."/>
            <person name="Yang H."/>
        </authorList>
    </citation>
    <scope>NUCLEOTIDE SEQUENCE [LARGE SCALE GENOMIC DNA]</scope>
    <source>
        <strain evidence="1 2">CMJH98b</strain>
    </source>
</reference>